<proteinExistence type="predicted"/>
<dbReference type="Proteomes" id="UP000494106">
    <property type="component" value="Unassembled WGS sequence"/>
</dbReference>
<reference evidence="2 3" key="1">
    <citation type="submission" date="2020-04" db="EMBL/GenBank/DDBJ databases">
        <authorList>
            <person name="Wallbank WR R."/>
            <person name="Pardo Diaz C."/>
            <person name="Kozak K."/>
            <person name="Martin S."/>
            <person name="Jiggins C."/>
            <person name="Moest M."/>
            <person name="Warren A I."/>
            <person name="Byers J.R.P. K."/>
            <person name="Montejo-Kovacevich G."/>
            <person name="Yen C E."/>
        </authorList>
    </citation>
    <scope>NUCLEOTIDE SEQUENCE [LARGE SCALE GENOMIC DNA]</scope>
</reference>
<comment type="caution">
    <text evidence="2">The sequence shown here is derived from an EMBL/GenBank/DDBJ whole genome shotgun (WGS) entry which is preliminary data.</text>
</comment>
<keyword evidence="1" id="KW-0812">Transmembrane</keyword>
<evidence type="ECO:0000313" key="3">
    <source>
        <dbReference type="Proteomes" id="UP000494106"/>
    </source>
</evidence>
<sequence length="156" mass="17358">MKKSVLSPLCYLEKKIDCVSVSNQLHVILSNVLFLISHVFFIPDSCLIKNVYWNSVILLTSQLAETMTKGQSITDSEIGSEIRTDRVNKLGAILCPTVCALLLVCIFAVSFIGTKLAYEQYDTFCTGSRRFDVGKLYIFPNFTITFKAVTASVIAQ</sequence>
<protein>
    <submittedName>
        <fullName evidence="2">Uncharacterized protein</fullName>
    </submittedName>
</protein>
<evidence type="ECO:0000313" key="2">
    <source>
        <dbReference type="EMBL" id="CAB3260777.1"/>
    </source>
</evidence>
<keyword evidence="1" id="KW-1133">Transmembrane helix</keyword>
<name>A0A8S1BPA5_ARCPL</name>
<organism evidence="2 3">
    <name type="scientific">Arctia plantaginis</name>
    <name type="common">Wood tiger moth</name>
    <name type="synonym">Phalaena plantaginis</name>
    <dbReference type="NCBI Taxonomy" id="874455"/>
    <lineage>
        <taxon>Eukaryota</taxon>
        <taxon>Metazoa</taxon>
        <taxon>Ecdysozoa</taxon>
        <taxon>Arthropoda</taxon>
        <taxon>Hexapoda</taxon>
        <taxon>Insecta</taxon>
        <taxon>Pterygota</taxon>
        <taxon>Neoptera</taxon>
        <taxon>Endopterygota</taxon>
        <taxon>Lepidoptera</taxon>
        <taxon>Glossata</taxon>
        <taxon>Ditrysia</taxon>
        <taxon>Noctuoidea</taxon>
        <taxon>Erebidae</taxon>
        <taxon>Arctiinae</taxon>
        <taxon>Arctia</taxon>
    </lineage>
</organism>
<accession>A0A8S1BPA5</accession>
<dbReference type="EMBL" id="CADEBC010000790">
    <property type="protein sequence ID" value="CAB3260777.1"/>
    <property type="molecule type" value="Genomic_DNA"/>
</dbReference>
<gene>
    <name evidence="2" type="ORF">APLA_LOCUS17530</name>
</gene>
<evidence type="ECO:0000256" key="1">
    <source>
        <dbReference type="SAM" id="Phobius"/>
    </source>
</evidence>
<keyword evidence="1" id="KW-0472">Membrane</keyword>
<dbReference type="AlphaFoldDB" id="A0A8S1BPA5"/>
<keyword evidence="3" id="KW-1185">Reference proteome</keyword>
<feature type="transmembrane region" description="Helical" evidence="1">
    <location>
        <begin position="90"/>
        <end position="112"/>
    </location>
</feature>
<dbReference type="OrthoDB" id="7453025at2759"/>